<name>A0ABQ3ANB3_9GAMM</name>
<dbReference type="Proteomes" id="UP000619761">
    <property type="component" value="Unassembled WGS sequence"/>
</dbReference>
<accession>A0ABQ3ANB3</accession>
<comment type="caution">
    <text evidence="2">The sequence shown here is derived from an EMBL/GenBank/DDBJ whole genome shotgun (WGS) entry which is preliminary data.</text>
</comment>
<dbReference type="RefSeq" id="WP_189415207.1">
    <property type="nucleotide sequence ID" value="NZ_BMYZ01000001.1"/>
</dbReference>
<proteinExistence type="predicted"/>
<protein>
    <submittedName>
        <fullName evidence="2">Uncharacterized protein</fullName>
    </submittedName>
</protein>
<organism evidence="2 3">
    <name type="scientific">Cellvibrio zantedeschiae</name>
    <dbReference type="NCBI Taxonomy" id="1237077"/>
    <lineage>
        <taxon>Bacteria</taxon>
        <taxon>Pseudomonadati</taxon>
        <taxon>Pseudomonadota</taxon>
        <taxon>Gammaproteobacteria</taxon>
        <taxon>Cellvibrionales</taxon>
        <taxon>Cellvibrionaceae</taxon>
        <taxon>Cellvibrio</taxon>
    </lineage>
</organism>
<gene>
    <name evidence="2" type="ORF">GCM10011613_01910</name>
</gene>
<evidence type="ECO:0000256" key="1">
    <source>
        <dbReference type="SAM" id="MobiDB-lite"/>
    </source>
</evidence>
<reference evidence="3" key="1">
    <citation type="journal article" date="2019" name="Int. J. Syst. Evol. Microbiol.">
        <title>The Global Catalogue of Microorganisms (GCM) 10K type strain sequencing project: providing services to taxonomists for standard genome sequencing and annotation.</title>
        <authorList>
            <consortium name="The Broad Institute Genomics Platform"/>
            <consortium name="The Broad Institute Genome Sequencing Center for Infectious Disease"/>
            <person name="Wu L."/>
            <person name="Ma J."/>
        </authorList>
    </citation>
    <scope>NUCLEOTIDE SEQUENCE [LARGE SCALE GENOMIC DNA]</scope>
    <source>
        <strain evidence="3">KCTC 32239</strain>
    </source>
</reference>
<feature type="compositionally biased region" description="Polar residues" evidence="1">
    <location>
        <begin position="62"/>
        <end position="71"/>
    </location>
</feature>
<keyword evidence="3" id="KW-1185">Reference proteome</keyword>
<feature type="region of interest" description="Disordered" evidence="1">
    <location>
        <begin position="52"/>
        <end position="80"/>
    </location>
</feature>
<dbReference type="EMBL" id="BMYZ01000001">
    <property type="protein sequence ID" value="GGY62072.1"/>
    <property type="molecule type" value="Genomic_DNA"/>
</dbReference>
<evidence type="ECO:0000313" key="2">
    <source>
        <dbReference type="EMBL" id="GGY62072.1"/>
    </source>
</evidence>
<evidence type="ECO:0000313" key="3">
    <source>
        <dbReference type="Proteomes" id="UP000619761"/>
    </source>
</evidence>
<feature type="compositionally biased region" description="Basic and acidic residues" evidence="1">
    <location>
        <begin position="52"/>
        <end position="61"/>
    </location>
</feature>
<sequence length="80" mass="8350">MHLSPFRVALLVVIFVASHLVFADQKIKTKSNIKNDRLAESSSAAACVDAKEGSADGKTACKTESSQSSAASKPADTSKP</sequence>